<dbReference type="Pfam" id="PF01288">
    <property type="entry name" value="HPPK"/>
    <property type="match status" value="1"/>
</dbReference>
<dbReference type="EC" id="2.7.6.3" evidence="3"/>
<keyword evidence="5" id="KW-0808">Transferase</keyword>
<evidence type="ECO:0000256" key="3">
    <source>
        <dbReference type="ARBA" id="ARBA00013253"/>
    </source>
</evidence>
<evidence type="ECO:0000313" key="15">
    <source>
        <dbReference type="Proteomes" id="UP000233742"/>
    </source>
</evidence>
<dbReference type="EMBL" id="CP025408">
    <property type="protein sequence ID" value="AUH34448.1"/>
    <property type="molecule type" value="Genomic_DNA"/>
</dbReference>
<keyword evidence="15" id="KW-1185">Reference proteome</keyword>
<evidence type="ECO:0000313" key="14">
    <source>
        <dbReference type="EMBL" id="AUH34448.1"/>
    </source>
</evidence>
<feature type="domain" description="7,8-dihydro-6-hydroxymethylpterin-pyrophosphokinase" evidence="13">
    <location>
        <begin position="6"/>
        <end position="158"/>
    </location>
</feature>
<protein>
    <recommendedName>
        <fullName evidence="4">2-amino-4-hydroxy-6-hydroxymethyldihydropteridine pyrophosphokinase</fullName>
        <ecNumber evidence="3">2.7.6.3</ecNumber>
    </recommendedName>
    <alternativeName>
        <fullName evidence="11">6-hydroxymethyl-7,8-dihydropterin pyrophosphokinase</fullName>
    </alternativeName>
    <alternativeName>
        <fullName evidence="12">7,8-dihydro-6-hydroxymethylpterin-pyrophosphokinase</fullName>
    </alternativeName>
</protein>
<dbReference type="GO" id="GO:0046654">
    <property type="term" value="P:tetrahydrofolate biosynthetic process"/>
    <property type="evidence" value="ECO:0007669"/>
    <property type="project" value="UniProtKB-UniPathway"/>
</dbReference>
<evidence type="ECO:0000256" key="2">
    <source>
        <dbReference type="ARBA" id="ARBA00005810"/>
    </source>
</evidence>
<evidence type="ECO:0000256" key="1">
    <source>
        <dbReference type="ARBA" id="ARBA00005051"/>
    </source>
</evidence>
<evidence type="ECO:0000256" key="4">
    <source>
        <dbReference type="ARBA" id="ARBA00016218"/>
    </source>
</evidence>
<evidence type="ECO:0000256" key="5">
    <source>
        <dbReference type="ARBA" id="ARBA00022679"/>
    </source>
</evidence>
<sequence length="180" mass="19655">MIDYIVALGGNLPSALGDPAATLRHAVTILHSDQDITITGVSRFHRTAAFPEGSGPDFINAAVILCSDLKPARLLARLHEIEAGLGRLRQGRRWQARPLDLDLIAAGDLVLPDAATQNWWRDLPPARQAAAVPETLILPHPRMQDRDFVLRPLSEIAPHWRHPLTGLTVTAMLAKLGKDA</sequence>
<comment type="similarity">
    <text evidence="2">Belongs to the HPPK family.</text>
</comment>
<dbReference type="NCBIfam" id="TIGR01498">
    <property type="entry name" value="folK"/>
    <property type="match status" value="1"/>
</dbReference>
<name>A0A2K9EHI0_9RHOB</name>
<evidence type="ECO:0000259" key="13">
    <source>
        <dbReference type="Pfam" id="PF01288"/>
    </source>
</evidence>
<reference evidence="14 15" key="1">
    <citation type="submission" date="2017-12" db="EMBL/GenBank/DDBJ databases">
        <authorList>
            <person name="Hurst M.R.H."/>
        </authorList>
    </citation>
    <scope>NUCLEOTIDE SEQUENCE [LARGE SCALE GENOMIC DNA]</scope>
    <source>
        <strain evidence="14 15">BM15</strain>
    </source>
</reference>
<dbReference type="GO" id="GO:0046656">
    <property type="term" value="P:folic acid biosynthetic process"/>
    <property type="evidence" value="ECO:0007669"/>
    <property type="project" value="UniProtKB-KW"/>
</dbReference>
<evidence type="ECO:0000256" key="8">
    <source>
        <dbReference type="ARBA" id="ARBA00022840"/>
    </source>
</evidence>
<dbReference type="GO" id="GO:0005524">
    <property type="term" value="F:ATP binding"/>
    <property type="evidence" value="ECO:0007669"/>
    <property type="project" value="UniProtKB-KW"/>
</dbReference>
<keyword evidence="9" id="KW-0289">Folate biosynthesis</keyword>
<comment type="function">
    <text evidence="10">Catalyzes the transfer of pyrophosphate from adenosine triphosphate (ATP) to 6-hydroxymethyl-7,8-dihydropterin, an enzymatic step in folate biosynthesis pathway.</text>
</comment>
<dbReference type="UniPathway" id="UPA00077">
    <property type="reaction ID" value="UER00155"/>
</dbReference>
<dbReference type="InterPro" id="IPR000550">
    <property type="entry name" value="Hppk"/>
</dbReference>
<accession>A0A2K9EHI0</accession>
<dbReference type="GO" id="GO:0003848">
    <property type="term" value="F:2-amino-4-hydroxy-6-hydroxymethyldihydropteridine diphosphokinase activity"/>
    <property type="evidence" value="ECO:0007669"/>
    <property type="project" value="UniProtKB-EC"/>
</dbReference>
<evidence type="ECO:0000256" key="12">
    <source>
        <dbReference type="ARBA" id="ARBA00033413"/>
    </source>
</evidence>
<dbReference type="GO" id="GO:0016301">
    <property type="term" value="F:kinase activity"/>
    <property type="evidence" value="ECO:0007669"/>
    <property type="project" value="UniProtKB-KW"/>
</dbReference>
<dbReference type="OrthoDB" id="9808041at2"/>
<dbReference type="PANTHER" id="PTHR43071:SF1">
    <property type="entry name" value="2-AMINO-4-HYDROXY-6-HYDROXYMETHYLDIHYDROPTERIDINE PYROPHOSPHOKINASE"/>
    <property type="match status" value="1"/>
</dbReference>
<dbReference type="CDD" id="cd00483">
    <property type="entry name" value="HPPK"/>
    <property type="match status" value="1"/>
</dbReference>
<evidence type="ECO:0000256" key="6">
    <source>
        <dbReference type="ARBA" id="ARBA00022741"/>
    </source>
</evidence>
<dbReference type="AlphaFoldDB" id="A0A2K9EHI0"/>
<comment type="pathway">
    <text evidence="1">Cofactor biosynthesis; tetrahydrofolate biosynthesis; 2-amino-4-hydroxy-6-hydroxymethyl-7,8-dihydropteridine diphosphate from 7,8-dihydroneopterin triphosphate: step 4/4.</text>
</comment>
<dbReference type="PANTHER" id="PTHR43071">
    <property type="entry name" value="2-AMINO-4-HYDROXY-6-HYDROXYMETHYLDIHYDROPTERIDINE PYROPHOSPHOKINASE"/>
    <property type="match status" value="1"/>
</dbReference>
<dbReference type="InterPro" id="IPR035907">
    <property type="entry name" value="Hppk_sf"/>
</dbReference>
<dbReference type="KEGG" id="paro:CUV01_14580"/>
<evidence type="ECO:0000256" key="9">
    <source>
        <dbReference type="ARBA" id="ARBA00022909"/>
    </source>
</evidence>
<evidence type="ECO:0000256" key="7">
    <source>
        <dbReference type="ARBA" id="ARBA00022777"/>
    </source>
</evidence>
<keyword evidence="8" id="KW-0067">ATP-binding</keyword>
<dbReference type="Gene3D" id="3.30.70.560">
    <property type="entry name" value="7,8-Dihydro-6-hydroxymethylpterin-pyrophosphokinase HPPK"/>
    <property type="match status" value="1"/>
</dbReference>
<dbReference type="SUPFAM" id="SSF55083">
    <property type="entry name" value="6-hydroxymethyl-7,8-dihydropterin pyrophosphokinase, HPPK"/>
    <property type="match status" value="1"/>
</dbReference>
<evidence type="ECO:0000256" key="10">
    <source>
        <dbReference type="ARBA" id="ARBA00029409"/>
    </source>
</evidence>
<dbReference type="Proteomes" id="UP000233742">
    <property type="component" value="Chromosome"/>
</dbReference>
<dbReference type="RefSeq" id="WP_101461110.1">
    <property type="nucleotide sequence ID" value="NZ_CP025408.1"/>
</dbReference>
<gene>
    <name evidence="14" type="primary">folK</name>
    <name evidence="14" type="ORF">CUV01_14580</name>
</gene>
<keyword evidence="6" id="KW-0547">Nucleotide-binding</keyword>
<keyword evidence="7 14" id="KW-0418">Kinase</keyword>
<organism evidence="14 15">
    <name type="scientific">Paracoccus tegillarcae</name>
    <dbReference type="NCBI Taxonomy" id="1529068"/>
    <lineage>
        <taxon>Bacteria</taxon>
        <taxon>Pseudomonadati</taxon>
        <taxon>Pseudomonadota</taxon>
        <taxon>Alphaproteobacteria</taxon>
        <taxon>Rhodobacterales</taxon>
        <taxon>Paracoccaceae</taxon>
        <taxon>Paracoccus</taxon>
    </lineage>
</organism>
<proteinExistence type="inferred from homology"/>
<evidence type="ECO:0000256" key="11">
    <source>
        <dbReference type="ARBA" id="ARBA00029766"/>
    </source>
</evidence>